<organism evidence="2 3">
    <name type="scientific">Gossypium stocksii</name>
    <dbReference type="NCBI Taxonomy" id="47602"/>
    <lineage>
        <taxon>Eukaryota</taxon>
        <taxon>Viridiplantae</taxon>
        <taxon>Streptophyta</taxon>
        <taxon>Embryophyta</taxon>
        <taxon>Tracheophyta</taxon>
        <taxon>Spermatophyta</taxon>
        <taxon>Magnoliopsida</taxon>
        <taxon>eudicotyledons</taxon>
        <taxon>Gunneridae</taxon>
        <taxon>Pentapetalae</taxon>
        <taxon>rosids</taxon>
        <taxon>malvids</taxon>
        <taxon>Malvales</taxon>
        <taxon>Malvaceae</taxon>
        <taxon>Malvoideae</taxon>
        <taxon>Gossypium</taxon>
    </lineage>
</organism>
<dbReference type="Proteomes" id="UP000828251">
    <property type="component" value="Unassembled WGS sequence"/>
</dbReference>
<keyword evidence="3" id="KW-1185">Reference proteome</keyword>
<evidence type="ECO:0000256" key="1">
    <source>
        <dbReference type="SAM" id="MobiDB-lite"/>
    </source>
</evidence>
<dbReference type="EMBL" id="JAIQCV010000011">
    <property type="protein sequence ID" value="KAH1047000.1"/>
    <property type="molecule type" value="Genomic_DNA"/>
</dbReference>
<name>A0A9D3ZM87_9ROSI</name>
<proteinExistence type="predicted"/>
<reference evidence="2 3" key="1">
    <citation type="journal article" date="2021" name="Plant Biotechnol. J.">
        <title>Multi-omics assisted identification of the key and species-specific regulatory components of drought-tolerant mechanisms in Gossypium stocksii.</title>
        <authorList>
            <person name="Yu D."/>
            <person name="Ke L."/>
            <person name="Zhang D."/>
            <person name="Wu Y."/>
            <person name="Sun Y."/>
            <person name="Mei J."/>
            <person name="Sun J."/>
            <person name="Sun Y."/>
        </authorList>
    </citation>
    <scope>NUCLEOTIDE SEQUENCE [LARGE SCALE GENOMIC DNA]</scope>
    <source>
        <strain evidence="3">cv. E1</strain>
        <tissue evidence="2">Leaf</tissue>
    </source>
</reference>
<comment type="caution">
    <text evidence="2">The sequence shown here is derived from an EMBL/GenBank/DDBJ whole genome shotgun (WGS) entry which is preliminary data.</text>
</comment>
<feature type="non-terminal residue" evidence="2">
    <location>
        <position position="1"/>
    </location>
</feature>
<feature type="region of interest" description="Disordered" evidence="1">
    <location>
        <begin position="51"/>
        <end position="71"/>
    </location>
</feature>
<sequence length="71" mass="7855">TIFYTKRACHTKANSPYAFNGWELSPNTCQRTGKSSDGNKEPNIKVTQTIQALHGKKRNDPSLEVGATMTN</sequence>
<dbReference type="AlphaFoldDB" id="A0A9D3ZM87"/>
<accession>A0A9D3ZM87</accession>
<gene>
    <name evidence="2" type="ORF">J1N35_037784</name>
</gene>
<evidence type="ECO:0000313" key="3">
    <source>
        <dbReference type="Proteomes" id="UP000828251"/>
    </source>
</evidence>
<evidence type="ECO:0000313" key="2">
    <source>
        <dbReference type="EMBL" id="KAH1047000.1"/>
    </source>
</evidence>
<protein>
    <submittedName>
        <fullName evidence="2">Uncharacterized protein</fullName>
    </submittedName>
</protein>